<protein>
    <recommendedName>
        <fullName evidence="4">FYVE-type domain-containing protein</fullName>
    </recommendedName>
</protein>
<accession>A0AAV2YSS2</accession>
<reference evidence="2" key="2">
    <citation type="journal article" date="2023" name="Microbiol Resour">
        <title>Decontamination and Annotation of the Draft Genome Sequence of the Oomycete Lagenidium giganteum ARSEF 373.</title>
        <authorList>
            <person name="Morgan W.R."/>
            <person name="Tartar A."/>
        </authorList>
    </citation>
    <scope>NUCLEOTIDE SEQUENCE</scope>
    <source>
        <strain evidence="2">ARSEF 373</strain>
    </source>
</reference>
<evidence type="ECO:0008006" key="4">
    <source>
        <dbReference type="Google" id="ProtNLM"/>
    </source>
</evidence>
<feature type="compositionally biased region" description="Polar residues" evidence="1">
    <location>
        <begin position="505"/>
        <end position="518"/>
    </location>
</feature>
<dbReference type="PANTHER" id="PTHR13510:SF44">
    <property type="entry name" value="RABENOSYN-5"/>
    <property type="match status" value="1"/>
</dbReference>
<dbReference type="PANTHER" id="PTHR13510">
    <property type="entry name" value="FYVE-FINGER-CONTAINING RAB5 EFFECTOR PROTEIN RABENOSYN-5-RELATED"/>
    <property type="match status" value="1"/>
</dbReference>
<dbReference type="InterPro" id="IPR023393">
    <property type="entry name" value="START-like_dom_sf"/>
</dbReference>
<feature type="compositionally biased region" description="Polar residues" evidence="1">
    <location>
        <begin position="588"/>
        <end position="598"/>
    </location>
</feature>
<organism evidence="2 3">
    <name type="scientific">Lagenidium giganteum</name>
    <dbReference type="NCBI Taxonomy" id="4803"/>
    <lineage>
        <taxon>Eukaryota</taxon>
        <taxon>Sar</taxon>
        <taxon>Stramenopiles</taxon>
        <taxon>Oomycota</taxon>
        <taxon>Peronosporomycetes</taxon>
        <taxon>Pythiales</taxon>
        <taxon>Pythiaceae</taxon>
    </lineage>
</organism>
<feature type="compositionally biased region" description="Low complexity" evidence="1">
    <location>
        <begin position="462"/>
        <end position="490"/>
    </location>
</feature>
<dbReference type="InterPro" id="IPR052727">
    <property type="entry name" value="Rab4/Rab5_effector"/>
</dbReference>
<dbReference type="AlphaFoldDB" id="A0AAV2YSS2"/>
<sequence>MDVSGFLPRVELSASQRQAFDAQCDDLIQRALDEHQLFHTAEGLERWKCVRQRDALSVYRDRGDVARGTTSPWIVCSGLLPGTVDDVLNGIYCDSTETLRVVKSILSDKFLDGAMVSVLERHRLSAPIIFAGIKWFAVKSPGGSMIQDRDALVYERMGRIVDRSGQQFAYHVLHSIDLPEWPPATTQRLCRASTAMCYLYRRVTEDWVGCFMLGHFDANGRLPQTISEFLVADMFLSVSKVLECSQAKRLSSLVASNTDATPSTSRCCDLCMTAPKLLDPHKRCAACRQRVCRKCRNKRTIFRLNARTRKPEQERFCRDCVNLVVYGGEAVPTRRWPGGFHTPGTARRREQPRSTPIQSSHSLPPDCSDSPSSWGMSSQNSYSNSGWMELDIEGLAEQAENPDGLVWNQEELTRLSSVFRSSKSKRTREGKTSKRLVNNNNPVDSVLAPLNSAATTPRSAYTPGTGRSTSGGVTPSSTQSSTTTPRSKPSFVFGRISSRHRKDSCATTTPRGTSSRCSPGSAGAYGYSSRAADYQDFADAVAARQAERPTAFKTTVMFKTAVNSQYAGRTRGAAPSPASSSSSYNSAQWSNGQHTQQAPVRVREKAFDIDSLD</sequence>
<reference evidence="2" key="1">
    <citation type="submission" date="2022-11" db="EMBL/GenBank/DDBJ databases">
        <authorList>
            <person name="Morgan W.R."/>
            <person name="Tartar A."/>
        </authorList>
    </citation>
    <scope>NUCLEOTIDE SEQUENCE</scope>
    <source>
        <strain evidence="2">ARSEF 373</strain>
    </source>
</reference>
<dbReference type="InterPro" id="IPR011011">
    <property type="entry name" value="Znf_FYVE_PHD"/>
</dbReference>
<dbReference type="CDD" id="cd00065">
    <property type="entry name" value="FYVE_like_SF"/>
    <property type="match status" value="1"/>
</dbReference>
<dbReference type="SUPFAM" id="SSF57903">
    <property type="entry name" value="FYVE/PHD zinc finger"/>
    <property type="match status" value="1"/>
</dbReference>
<feature type="region of interest" description="Disordered" evidence="1">
    <location>
        <begin position="418"/>
        <end position="522"/>
    </location>
</feature>
<feature type="compositionally biased region" description="Low complexity" evidence="1">
    <location>
        <begin position="573"/>
        <end position="587"/>
    </location>
</feature>
<comment type="caution">
    <text evidence="2">The sequence shown here is derived from an EMBL/GenBank/DDBJ whole genome shotgun (WGS) entry which is preliminary data.</text>
</comment>
<keyword evidence="3" id="KW-1185">Reference proteome</keyword>
<evidence type="ECO:0000313" key="3">
    <source>
        <dbReference type="Proteomes" id="UP001146120"/>
    </source>
</evidence>
<dbReference type="Gene3D" id="3.30.530.20">
    <property type="match status" value="1"/>
</dbReference>
<feature type="region of interest" description="Disordered" evidence="1">
    <location>
        <begin position="567"/>
        <end position="613"/>
    </location>
</feature>
<evidence type="ECO:0000313" key="2">
    <source>
        <dbReference type="EMBL" id="DAZ95684.1"/>
    </source>
</evidence>
<dbReference type="Proteomes" id="UP001146120">
    <property type="component" value="Unassembled WGS sequence"/>
</dbReference>
<gene>
    <name evidence="2" type="ORF">N0F65_002994</name>
</gene>
<feature type="compositionally biased region" description="Low complexity" evidence="1">
    <location>
        <begin position="359"/>
        <end position="373"/>
    </location>
</feature>
<dbReference type="EMBL" id="DAKRPA010000194">
    <property type="protein sequence ID" value="DAZ95684.1"/>
    <property type="molecule type" value="Genomic_DNA"/>
</dbReference>
<name>A0AAV2YSS2_9STRA</name>
<evidence type="ECO:0000256" key="1">
    <source>
        <dbReference type="SAM" id="MobiDB-lite"/>
    </source>
</evidence>
<feature type="region of interest" description="Disordered" evidence="1">
    <location>
        <begin position="334"/>
        <end position="380"/>
    </location>
</feature>
<feature type="compositionally biased region" description="Basic and acidic residues" evidence="1">
    <location>
        <begin position="601"/>
        <end position="613"/>
    </location>
</feature>
<proteinExistence type="predicted"/>